<evidence type="ECO:0000313" key="2">
    <source>
        <dbReference type="Proteomes" id="UP000321085"/>
    </source>
</evidence>
<organism evidence="1 2">
    <name type="scientific">Microvirga aerophila</name>
    <dbReference type="NCBI Taxonomy" id="670291"/>
    <lineage>
        <taxon>Bacteria</taxon>
        <taxon>Pseudomonadati</taxon>
        <taxon>Pseudomonadota</taxon>
        <taxon>Alphaproteobacteria</taxon>
        <taxon>Hyphomicrobiales</taxon>
        <taxon>Methylobacteriaceae</taxon>
        <taxon>Microvirga</taxon>
    </lineage>
</organism>
<accession>A0A512C342</accession>
<keyword evidence="2" id="KW-1185">Reference proteome</keyword>
<reference evidence="1 2" key="1">
    <citation type="submission" date="2019-07" db="EMBL/GenBank/DDBJ databases">
        <title>Whole genome shotgun sequence of Microvirga aerophila NBRC 106136.</title>
        <authorList>
            <person name="Hosoyama A."/>
            <person name="Uohara A."/>
            <person name="Ohji S."/>
            <person name="Ichikawa N."/>
        </authorList>
    </citation>
    <scope>NUCLEOTIDE SEQUENCE [LARGE SCALE GENOMIC DNA]</scope>
    <source>
        <strain evidence="1 2">NBRC 106136</strain>
    </source>
</reference>
<proteinExistence type="predicted"/>
<gene>
    <name evidence="1" type="ORF">MAE02_61530</name>
</gene>
<name>A0A512C342_9HYPH</name>
<evidence type="ECO:0000313" key="1">
    <source>
        <dbReference type="EMBL" id="GEO18457.1"/>
    </source>
</evidence>
<dbReference type="AlphaFoldDB" id="A0A512C342"/>
<comment type="caution">
    <text evidence="1">The sequence shown here is derived from an EMBL/GenBank/DDBJ whole genome shotgun (WGS) entry which is preliminary data.</text>
</comment>
<dbReference type="Proteomes" id="UP000321085">
    <property type="component" value="Unassembled WGS sequence"/>
</dbReference>
<protein>
    <submittedName>
        <fullName evidence="1">Uncharacterized protein</fullName>
    </submittedName>
</protein>
<dbReference type="EMBL" id="BJYU01000196">
    <property type="protein sequence ID" value="GEO18457.1"/>
    <property type="molecule type" value="Genomic_DNA"/>
</dbReference>
<dbReference type="RefSeq" id="WP_114189215.1">
    <property type="nucleotide sequence ID" value="NZ_BJYU01000196.1"/>
</dbReference>
<sequence length="103" mass="11566">MTALKLRCENVRLLARLVVEPLGLEINNVEFHVDWNGRLSASSFGDQLGRTLWKDRVTGKEVYHQTVEGWINPDGLHGDEHPAVKALLERYPHIGLLLSGGKL</sequence>